<comment type="caution">
    <text evidence="2">The sequence shown here is derived from an EMBL/GenBank/DDBJ whole genome shotgun (WGS) entry which is preliminary data.</text>
</comment>
<feature type="transmembrane region" description="Helical" evidence="1">
    <location>
        <begin position="12"/>
        <end position="29"/>
    </location>
</feature>
<gene>
    <name evidence="2" type="ORF">COT94_04350</name>
</gene>
<feature type="transmembrane region" description="Helical" evidence="1">
    <location>
        <begin position="87"/>
        <end position="117"/>
    </location>
</feature>
<dbReference type="EMBL" id="PFAM01000023">
    <property type="protein sequence ID" value="PIT95788.1"/>
    <property type="molecule type" value="Genomic_DNA"/>
</dbReference>
<dbReference type="Proteomes" id="UP000228533">
    <property type="component" value="Unassembled WGS sequence"/>
</dbReference>
<organism evidence="2 3">
    <name type="scientific">Candidatus Falkowbacteria bacterium CG10_big_fil_rev_8_21_14_0_10_37_14</name>
    <dbReference type="NCBI Taxonomy" id="1974561"/>
    <lineage>
        <taxon>Bacteria</taxon>
        <taxon>Candidatus Falkowiibacteriota</taxon>
    </lineage>
</organism>
<evidence type="ECO:0000313" key="2">
    <source>
        <dbReference type="EMBL" id="PIT95788.1"/>
    </source>
</evidence>
<keyword evidence="1" id="KW-1133">Transmembrane helix</keyword>
<keyword evidence="1" id="KW-0472">Membrane</keyword>
<proteinExistence type="predicted"/>
<accession>A0A2M6WSM0</accession>
<evidence type="ECO:0000256" key="1">
    <source>
        <dbReference type="SAM" id="Phobius"/>
    </source>
</evidence>
<dbReference type="AlphaFoldDB" id="A0A2M6WSM0"/>
<keyword evidence="1" id="KW-0812">Transmembrane</keyword>
<evidence type="ECO:0000313" key="3">
    <source>
        <dbReference type="Proteomes" id="UP000228533"/>
    </source>
</evidence>
<protein>
    <submittedName>
        <fullName evidence="2">Uncharacterized protein</fullName>
    </submittedName>
</protein>
<reference evidence="3" key="1">
    <citation type="submission" date="2017-09" db="EMBL/GenBank/DDBJ databases">
        <title>Depth-based differentiation of microbial function through sediment-hosted aquifers and enrichment of novel symbionts in the deep terrestrial subsurface.</title>
        <authorList>
            <person name="Probst A.J."/>
            <person name="Ladd B."/>
            <person name="Jarett J.K."/>
            <person name="Geller-Mcgrath D.E."/>
            <person name="Sieber C.M.K."/>
            <person name="Emerson J.B."/>
            <person name="Anantharaman K."/>
            <person name="Thomas B.C."/>
            <person name="Malmstrom R."/>
            <person name="Stieglmeier M."/>
            <person name="Klingl A."/>
            <person name="Woyke T."/>
            <person name="Ryan C.M."/>
            <person name="Banfield J.F."/>
        </authorList>
    </citation>
    <scope>NUCLEOTIDE SEQUENCE [LARGE SCALE GENOMIC DNA]</scope>
</reference>
<name>A0A2M6WSM0_9BACT</name>
<sequence>MSKSFIYYAGRLVFDWLGSLLYFPLWWYGKGLWSAIRGLVKFLADEWQWLNPGVWFKNLLVPMYGQRDWVSRLISFFVRLVQTILRFLAWLCWLAVCLVAVVIWLVLPIFLASQIFYQLS</sequence>